<evidence type="ECO:0008006" key="4">
    <source>
        <dbReference type="Google" id="ProtNLM"/>
    </source>
</evidence>
<sequence length="243" mass="24290">MLVKSASALAVLAFAAHASASEAMPYKPLMRMSVRQMFGLVRRQDDAGYQPTQAVCGTGNTCAEACGAGYEACSSSDEMVHCFNPGAQTCCPDASGNSCDAGYYCTADTGGETWCCPDGMDVVACAAAYNIDGGLVSETPEPATSSVPSSTYAPATTSSYIAVSSYTPSKNATVTATGYNTTTSCPVSTVGPSASYPAQNATATQFTPSGSPSPTEVTVSGASVAGPAGVLALIAAVGVAVLL</sequence>
<dbReference type="RefSeq" id="XP_060287882.1">
    <property type="nucleotide sequence ID" value="XM_060429555.1"/>
</dbReference>
<reference evidence="2" key="1">
    <citation type="submission" date="2023-06" db="EMBL/GenBank/DDBJ databases">
        <title>Genome-scale phylogeny and comparative genomics of the fungal order Sordariales.</title>
        <authorList>
            <consortium name="Lawrence Berkeley National Laboratory"/>
            <person name="Hensen N."/>
            <person name="Bonometti L."/>
            <person name="Westerberg I."/>
            <person name="Brannstrom I.O."/>
            <person name="Guillou S."/>
            <person name="Cros-Aarteil S."/>
            <person name="Calhoun S."/>
            <person name="Haridas S."/>
            <person name="Kuo A."/>
            <person name="Mondo S."/>
            <person name="Pangilinan J."/>
            <person name="Riley R."/>
            <person name="Labutti K."/>
            <person name="Andreopoulos B."/>
            <person name="Lipzen A."/>
            <person name="Chen C."/>
            <person name="Yanf M."/>
            <person name="Daum C."/>
            <person name="Ng V."/>
            <person name="Clum A."/>
            <person name="Steindorff A."/>
            <person name="Ohm R."/>
            <person name="Martin F."/>
            <person name="Silar P."/>
            <person name="Natvig D."/>
            <person name="Lalanne C."/>
            <person name="Gautier V."/>
            <person name="Ament-Velasquez S.L."/>
            <person name="Kruys A."/>
            <person name="Hutchinson M.I."/>
            <person name="Powell A.J."/>
            <person name="Barry K."/>
            <person name="Miller A.N."/>
            <person name="Grigoriev I.V."/>
            <person name="Debuchy R."/>
            <person name="Gladieux P."/>
            <person name="Thoren M.H."/>
            <person name="Johannesson H."/>
        </authorList>
    </citation>
    <scope>NUCLEOTIDE SEQUENCE</scope>
    <source>
        <strain evidence="2">8032-3</strain>
    </source>
</reference>
<dbReference type="AlphaFoldDB" id="A0AAJ0C7N7"/>
<organism evidence="2 3">
    <name type="scientific">Phialemonium atrogriseum</name>
    <dbReference type="NCBI Taxonomy" id="1093897"/>
    <lineage>
        <taxon>Eukaryota</taxon>
        <taxon>Fungi</taxon>
        <taxon>Dikarya</taxon>
        <taxon>Ascomycota</taxon>
        <taxon>Pezizomycotina</taxon>
        <taxon>Sordariomycetes</taxon>
        <taxon>Sordariomycetidae</taxon>
        <taxon>Cephalothecales</taxon>
        <taxon>Cephalothecaceae</taxon>
        <taxon>Phialemonium</taxon>
    </lineage>
</organism>
<evidence type="ECO:0000313" key="3">
    <source>
        <dbReference type="Proteomes" id="UP001244011"/>
    </source>
</evidence>
<gene>
    <name evidence="2" type="ORF">QBC33DRAFT_554831</name>
</gene>
<keyword evidence="3" id="KW-1185">Reference proteome</keyword>
<dbReference type="GeneID" id="85312742"/>
<dbReference type="Proteomes" id="UP001244011">
    <property type="component" value="Unassembled WGS sequence"/>
</dbReference>
<dbReference type="EMBL" id="MU838998">
    <property type="protein sequence ID" value="KAK1771669.1"/>
    <property type="molecule type" value="Genomic_DNA"/>
</dbReference>
<protein>
    <recommendedName>
        <fullName evidence="4">Prp 4 CRoW domain-containing protein</fullName>
    </recommendedName>
</protein>
<comment type="caution">
    <text evidence="2">The sequence shown here is derived from an EMBL/GenBank/DDBJ whole genome shotgun (WGS) entry which is preliminary data.</text>
</comment>
<evidence type="ECO:0000313" key="2">
    <source>
        <dbReference type="EMBL" id="KAK1771669.1"/>
    </source>
</evidence>
<proteinExistence type="predicted"/>
<keyword evidence="1" id="KW-0732">Signal</keyword>
<accession>A0AAJ0C7N7</accession>
<evidence type="ECO:0000256" key="1">
    <source>
        <dbReference type="SAM" id="SignalP"/>
    </source>
</evidence>
<feature type="signal peptide" evidence="1">
    <location>
        <begin position="1"/>
        <end position="23"/>
    </location>
</feature>
<feature type="chain" id="PRO_5042506070" description="Prp 4 CRoW domain-containing protein" evidence="1">
    <location>
        <begin position="24"/>
        <end position="243"/>
    </location>
</feature>
<name>A0AAJ0C7N7_9PEZI</name>